<evidence type="ECO:0000313" key="5">
    <source>
        <dbReference type="EnsemblProtists" id="HpaP809012"/>
    </source>
</evidence>
<feature type="domain" description="SAP" evidence="3">
    <location>
        <begin position="3"/>
        <end position="37"/>
    </location>
</feature>
<evidence type="ECO:0000259" key="4">
    <source>
        <dbReference type="PROSITE" id="PS51229"/>
    </source>
</evidence>
<evidence type="ECO:0000313" key="6">
    <source>
        <dbReference type="Proteomes" id="UP000011713"/>
    </source>
</evidence>
<dbReference type="InterPro" id="IPR036361">
    <property type="entry name" value="SAP_dom_sf"/>
</dbReference>
<dbReference type="PANTHER" id="PTHR12281">
    <property type="entry name" value="RP42 RELATED"/>
    <property type="match status" value="1"/>
</dbReference>
<proteinExistence type="predicted"/>
<dbReference type="OMA" id="ICRKFGL"/>
<evidence type="ECO:0000256" key="1">
    <source>
        <dbReference type="RuleBase" id="RU410713"/>
    </source>
</evidence>
<dbReference type="InterPro" id="IPR014764">
    <property type="entry name" value="DCN-prot"/>
</dbReference>
<keyword evidence="6" id="KW-1185">Reference proteome</keyword>
<dbReference type="GO" id="GO:0000151">
    <property type="term" value="C:ubiquitin ligase complex"/>
    <property type="evidence" value="ECO:0007669"/>
    <property type="project" value="TreeGrafter"/>
</dbReference>
<dbReference type="PROSITE" id="PS51229">
    <property type="entry name" value="DCUN1"/>
    <property type="match status" value="1"/>
</dbReference>
<dbReference type="Gene3D" id="1.10.238.200">
    <property type="entry name" value="Cullin, PONY binding domain"/>
    <property type="match status" value="1"/>
</dbReference>
<dbReference type="GO" id="GO:0045116">
    <property type="term" value="P:protein neddylation"/>
    <property type="evidence" value="ECO:0007669"/>
    <property type="project" value="TreeGrafter"/>
</dbReference>
<name>M4BRH2_HYAAE</name>
<dbReference type="eggNOG" id="KOG3077">
    <property type="taxonomic scope" value="Eukaryota"/>
</dbReference>
<dbReference type="PROSITE" id="PS50800">
    <property type="entry name" value="SAP"/>
    <property type="match status" value="1"/>
</dbReference>
<dbReference type="GO" id="GO:0032182">
    <property type="term" value="F:ubiquitin-like protein binding"/>
    <property type="evidence" value="ECO:0007669"/>
    <property type="project" value="TreeGrafter"/>
</dbReference>
<evidence type="ECO:0000259" key="3">
    <source>
        <dbReference type="PROSITE" id="PS50800"/>
    </source>
</evidence>
<dbReference type="VEuPathDB" id="FungiDB:HpaG809012"/>
<dbReference type="InterPro" id="IPR003034">
    <property type="entry name" value="SAP_dom"/>
</dbReference>
<dbReference type="SMART" id="SM00513">
    <property type="entry name" value="SAP"/>
    <property type="match status" value="1"/>
</dbReference>
<dbReference type="Gene3D" id="1.10.720.30">
    <property type="entry name" value="SAP domain"/>
    <property type="match status" value="1"/>
</dbReference>
<dbReference type="AlphaFoldDB" id="M4BRH2"/>
<accession>M4BRH2</accession>
<dbReference type="GO" id="GO:0097602">
    <property type="term" value="F:cullin family protein binding"/>
    <property type="evidence" value="ECO:0007669"/>
    <property type="project" value="TreeGrafter"/>
</dbReference>
<dbReference type="Gene3D" id="1.10.238.10">
    <property type="entry name" value="EF-hand"/>
    <property type="match status" value="1"/>
</dbReference>
<feature type="region of interest" description="Disordered" evidence="2">
    <location>
        <begin position="46"/>
        <end position="82"/>
    </location>
</feature>
<feature type="domain" description="DCUN1" evidence="4">
    <location>
        <begin position="59"/>
        <end position="249"/>
    </location>
</feature>
<dbReference type="Pfam" id="PF03556">
    <property type="entry name" value="Cullin_binding"/>
    <property type="match status" value="1"/>
</dbReference>
<organism evidence="5 6">
    <name type="scientific">Hyaloperonospora arabidopsidis (strain Emoy2)</name>
    <name type="common">Downy mildew agent</name>
    <name type="synonym">Peronospora arabidopsidis</name>
    <dbReference type="NCBI Taxonomy" id="559515"/>
    <lineage>
        <taxon>Eukaryota</taxon>
        <taxon>Sar</taxon>
        <taxon>Stramenopiles</taxon>
        <taxon>Oomycota</taxon>
        <taxon>Peronosporomycetes</taxon>
        <taxon>Peronosporales</taxon>
        <taxon>Peronosporaceae</taxon>
        <taxon>Hyaloperonospora</taxon>
    </lineage>
</organism>
<protein>
    <recommendedName>
        <fullName evidence="1">Defective in cullin neddylation protein</fullName>
    </recommendedName>
</protein>
<sequence length="284" mass="32556">MDLSGLRVKDLTEICRTFGIRTSGRKAEIVERIKANARYQSDVATMEHHSEYQNSPKSSTKRSLGATVVERGSTKKKQKNEKQDNVMIDAEFARFLGIRMQRAAKKDPVMLALSCAMEAETMGVYTRTEFRRGMHKLQCRSIEELRGKIPCLRSQMQERAHFGTIYADPAQKSLALELAIELWNLLLPGHFYWHRHWIQYVRDNSRSVISKDLWLQVLDFGLQINPDLSNYDENGAWPVLLDEFAAHMLELISNMGLVAVQQEESTMVAEDDRSDSVESMLVDD</sequence>
<dbReference type="InterPro" id="IPR005176">
    <property type="entry name" value="PONY_dom"/>
</dbReference>
<dbReference type="EMBL" id="JH598638">
    <property type="status" value="NOT_ANNOTATED_CDS"/>
    <property type="molecule type" value="Genomic_DNA"/>
</dbReference>
<dbReference type="InterPro" id="IPR042460">
    <property type="entry name" value="DCN1-like_PONY"/>
</dbReference>
<dbReference type="HOGENOM" id="CLU_047042_3_1_1"/>
<evidence type="ECO:0000256" key="2">
    <source>
        <dbReference type="SAM" id="MobiDB-lite"/>
    </source>
</evidence>
<comment type="function">
    <text evidence="1">Neddylation of cullins play an essential role in the regulation of SCF-type complexes activity.</text>
</comment>
<dbReference type="PANTHER" id="PTHR12281:SF31">
    <property type="entry name" value="DCN1-LIKE PROTEIN 3"/>
    <property type="match status" value="1"/>
</dbReference>
<dbReference type="InParanoid" id="M4BRH2"/>
<dbReference type="STRING" id="559515.M4BRH2"/>
<dbReference type="GO" id="GO:0031624">
    <property type="term" value="F:ubiquitin conjugating enzyme binding"/>
    <property type="evidence" value="ECO:0007669"/>
    <property type="project" value="TreeGrafter"/>
</dbReference>
<dbReference type="SUPFAM" id="SSF68906">
    <property type="entry name" value="SAP domain"/>
    <property type="match status" value="1"/>
</dbReference>
<feature type="compositionally biased region" description="Polar residues" evidence="2">
    <location>
        <begin position="52"/>
        <end position="62"/>
    </location>
</feature>
<reference evidence="5" key="2">
    <citation type="submission" date="2015-06" db="UniProtKB">
        <authorList>
            <consortium name="EnsemblProtists"/>
        </authorList>
    </citation>
    <scope>IDENTIFICATION</scope>
    <source>
        <strain evidence="5">Emoy2</strain>
    </source>
</reference>
<dbReference type="Proteomes" id="UP000011713">
    <property type="component" value="Unassembled WGS sequence"/>
</dbReference>
<dbReference type="EnsemblProtists" id="HpaT809012">
    <property type="protein sequence ID" value="HpaP809012"/>
    <property type="gene ID" value="HpaG809012"/>
</dbReference>
<reference evidence="6" key="1">
    <citation type="journal article" date="2010" name="Science">
        <title>Signatures of adaptation to obligate biotrophy in the Hyaloperonospora arabidopsidis genome.</title>
        <authorList>
            <person name="Baxter L."/>
            <person name="Tripathy S."/>
            <person name="Ishaque N."/>
            <person name="Boot N."/>
            <person name="Cabral A."/>
            <person name="Kemen E."/>
            <person name="Thines M."/>
            <person name="Ah-Fong A."/>
            <person name="Anderson R."/>
            <person name="Badejoko W."/>
            <person name="Bittner-Eddy P."/>
            <person name="Boore J.L."/>
            <person name="Chibucos M.C."/>
            <person name="Coates M."/>
            <person name="Dehal P."/>
            <person name="Delehaunty K."/>
            <person name="Dong S."/>
            <person name="Downton P."/>
            <person name="Dumas B."/>
            <person name="Fabro G."/>
            <person name="Fronick C."/>
            <person name="Fuerstenberg S.I."/>
            <person name="Fulton L."/>
            <person name="Gaulin E."/>
            <person name="Govers F."/>
            <person name="Hughes L."/>
            <person name="Humphray S."/>
            <person name="Jiang R.H."/>
            <person name="Judelson H."/>
            <person name="Kamoun S."/>
            <person name="Kyung K."/>
            <person name="Meijer H."/>
            <person name="Minx P."/>
            <person name="Morris P."/>
            <person name="Nelson J."/>
            <person name="Phuntumart V."/>
            <person name="Qutob D."/>
            <person name="Rehmany A."/>
            <person name="Rougon-Cardoso A."/>
            <person name="Ryden P."/>
            <person name="Torto-Alalibo T."/>
            <person name="Studholme D."/>
            <person name="Wang Y."/>
            <person name="Win J."/>
            <person name="Wood J."/>
            <person name="Clifton S.W."/>
            <person name="Rogers J."/>
            <person name="Van den Ackerveken G."/>
            <person name="Jones J.D."/>
            <person name="McDowell J.M."/>
            <person name="Beynon J."/>
            <person name="Tyler B.M."/>
        </authorList>
    </citation>
    <scope>NUCLEOTIDE SEQUENCE [LARGE SCALE GENOMIC DNA]</scope>
    <source>
        <strain evidence="6">Emoy2</strain>
    </source>
</reference>
<dbReference type="Pfam" id="PF02037">
    <property type="entry name" value="SAP"/>
    <property type="match status" value="1"/>
</dbReference>